<proteinExistence type="predicted"/>
<evidence type="ECO:0000313" key="13">
    <source>
        <dbReference type="Proteomes" id="UP000198976"/>
    </source>
</evidence>
<evidence type="ECO:0000313" key="12">
    <source>
        <dbReference type="EMBL" id="SDU06969.1"/>
    </source>
</evidence>
<dbReference type="SUPFAM" id="SSF56601">
    <property type="entry name" value="beta-lactamase/transpeptidase-like"/>
    <property type="match status" value="1"/>
</dbReference>
<dbReference type="PANTHER" id="PTHR32282:SF33">
    <property type="entry name" value="PEPTIDOGLYCAN GLYCOSYLTRANSFERASE"/>
    <property type="match status" value="1"/>
</dbReference>
<evidence type="ECO:0000256" key="1">
    <source>
        <dbReference type="ARBA" id="ARBA00022645"/>
    </source>
</evidence>
<evidence type="ECO:0000256" key="2">
    <source>
        <dbReference type="ARBA" id="ARBA00022670"/>
    </source>
</evidence>
<comment type="catalytic activity">
    <reaction evidence="8">
        <text>[GlcNAc-(1-&gt;4)-Mur2Ac(oyl-L-Ala-gamma-D-Glu-L-Lys-D-Ala-D-Ala)](n)-di-trans,octa-cis-undecaprenyl diphosphate + beta-D-GlcNAc-(1-&gt;4)-Mur2Ac(oyl-L-Ala-gamma-D-Glu-L-Lys-D-Ala-D-Ala)-di-trans,octa-cis-undecaprenyl diphosphate = [GlcNAc-(1-&gt;4)-Mur2Ac(oyl-L-Ala-gamma-D-Glu-L-Lys-D-Ala-D-Ala)](n+1)-di-trans,octa-cis-undecaprenyl diphosphate + di-trans,octa-cis-undecaprenyl diphosphate + H(+)</text>
        <dbReference type="Rhea" id="RHEA:23708"/>
        <dbReference type="Rhea" id="RHEA-COMP:9602"/>
        <dbReference type="Rhea" id="RHEA-COMP:9603"/>
        <dbReference type="ChEBI" id="CHEBI:15378"/>
        <dbReference type="ChEBI" id="CHEBI:58405"/>
        <dbReference type="ChEBI" id="CHEBI:60033"/>
        <dbReference type="ChEBI" id="CHEBI:78435"/>
        <dbReference type="EC" id="2.4.99.28"/>
    </reaction>
</comment>
<dbReference type="Gene3D" id="3.40.710.10">
    <property type="entry name" value="DD-peptidase/beta-lactamase superfamily"/>
    <property type="match status" value="1"/>
</dbReference>
<dbReference type="InterPro" id="IPR050396">
    <property type="entry name" value="Glycosyltr_51/Transpeptidase"/>
</dbReference>
<evidence type="ECO:0000256" key="3">
    <source>
        <dbReference type="ARBA" id="ARBA00022676"/>
    </source>
</evidence>
<keyword evidence="4" id="KW-0808">Transferase</keyword>
<dbReference type="InterPro" id="IPR001460">
    <property type="entry name" value="PCN-bd_Tpept"/>
</dbReference>
<feature type="domain" description="Penicillin-binding protein transpeptidase" evidence="10">
    <location>
        <begin position="373"/>
        <end position="639"/>
    </location>
</feature>
<feature type="compositionally biased region" description="Low complexity" evidence="9">
    <location>
        <begin position="696"/>
        <end position="723"/>
    </location>
</feature>
<evidence type="ECO:0000256" key="7">
    <source>
        <dbReference type="ARBA" id="ARBA00034000"/>
    </source>
</evidence>
<accession>A0ABY0VBX0</accession>
<dbReference type="Gene3D" id="1.10.3810.10">
    <property type="entry name" value="Biosynthetic peptidoglycan transglycosylase-like"/>
    <property type="match status" value="1"/>
</dbReference>
<dbReference type="Proteomes" id="UP000198976">
    <property type="component" value="Chromosome I"/>
</dbReference>
<evidence type="ECO:0000259" key="11">
    <source>
        <dbReference type="Pfam" id="PF00912"/>
    </source>
</evidence>
<evidence type="ECO:0000259" key="10">
    <source>
        <dbReference type="Pfam" id="PF00905"/>
    </source>
</evidence>
<reference evidence="12 13" key="1">
    <citation type="submission" date="2016-10" db="EMBL/GenBank/DDBJ databases">
        <authorList>
            <person name="Varghese N."/>
            <person name="Submissions S."/>
        </authorList>
    </citation>
    <scope>NUCLEOTIDE SEQUENCE [LARGE SCALE GENOMIC DNA]</scope>
    <source>
        <strain evidence="12 13">DSM 9169</strain>
    </source>
</reference>
<dbReference type="InterPro" id="IPR023346">
    <property type="entry name" value="Lysozyme-like_dom_sf"/>
</dbReference>
<dbReference type="Pfam" id="PF00912">
    <property type="entry name" value="Transgly"/>
    <property type="match status" value="1"/>
</dbReference>
<dbReference type="InterPro" id="IPR012338">
    <property type="entry name" value="Beta-lactam/transpept-like"/>
</dbReference>
<feature type="region of interest" description="Disordered" evidence="9">
    <location>
        <begin position="688"/>
        <end position="732"/>
    </location>
</feature>
<gene>
    <name evidence="12" type="ORF">SAMN04489714_1976</name>
</gene>
<keyword evidence="3" id="KW-0328">Glycosyltransferase</keyword>
<protein>
    <submittedName>
        <fullName evidence="12">Membrane carboxypeptidase (Penicillin-binding protein)</fullName>
    </submittedName>
</protein>
<dbReference type="InterPro" id="IPR036950">
    <property type="entry name" value="PBP_transglycosylase"/>
</dbReference>
<comment type="catalytic activity">
    <reaction evidence="7">
        <text>Preferential cleavage: (Ac)2-L-Lys-D-Ala-|-D-Ala. Also transpeptidation of peptidyl-alanyl moieties that are N-acyl substituents of D-alanine.</text>
        <dbReference type="EC" id="3.4.16.4"/>
    </reaction>
</comment>
<dbReference type="InterPro" id="IPR001264">
    <property type="entry name" value="Glyco_trans_51"/>
</dbReference>
<keyword evidence="1 12" id="KW-0121">Carboxypeptidase</keyword>
<dbReference type="EMBL" id="LT629792">
    <property type="protein sequence ID" value="SDU06969.1"/>
    <property type="molecule type" value="Genomic_DNA"/>
</dbReference>
<keyword evidence="5" id="KW-0378">Hydrolase</keyword>
<keyword evidence="2" id="KW-0645">Protease</keyword>
<sequence>MSKPQTRTRSVTPVQLVALLLAFICISALLGVLGAGIAVPAVGSLGVAAKASPSILEGLPEDIEIVAPAEESTMLDANNQTIAKFYDKRRIVVPSDKISEEMKQAIVAIEDKRFFTHHGVDPDGIMRAVVRNFSDDDGMQGASTITQQYVRNSLVEKGLLEGDPEQIHDATVSTPERKLREMKYAMSLERQMSKDDILTGYLNIAPFGPTTYGVEAAADLYFSSHASELTMPQSALLAGLVQSPVSYNPLVHPDAAQERRDIVLSVMLDQGIITQQEHDEAVATPVPDMLNPNERPQGCAGAATGMEYFCEFAKQQFLDDAIFGETRIERERLLKTGGITIRTTIDANKQKAALDVVNGALPPGNGVDAAIASVEPSNGHIVAMAQNTHFGAPNESDPAMTQVNYSADSNFDVGSTFKVFTLIQWFKEGHGAYESVGRGNRTYTPGDFHCNGAAIGGFEPWTVGDLPGKDGSHTVLRATEMSVNQAFVNMASRLDLCEIFQRAADLGIKDPNTGEAPAALPSNIIGSTGASPLAMASAYGTLANGGSQCPPTALLSVSDRSENVLKEFKPSCHQVLDQEVADKVATLLGKSAAEWYGPQEGIYLEGGRPFAAKTGTTDSNSNTWTVGFTPQLATAAWMGHANASSQQVSDVTVAGRYYSVPYGSTVGLHLWMPYMNLALQGAEVQPLPNANLNGTRQVQNNANSNNQNQNRDRNAGNNANSSSTSLSTDGQVDLSNIDLDSLNLKPGESIELPDGTIIERER</sequence>
<evidence type="ECO:0000256" key="6">
    <source>
        <dbReference type="ARBA" id="ARBA00023268"/>
    </source>
</evidence>
<evidence type="ECO:0000256" key="5">
    <source>
        <dbReference type="ARBA" id="ARBA00022801"/>
    </source>
</evidence>
<dbReference type="PANTHER" id="PTHR32282">
    <property type="entry name" value="BINDING PROTEIN TRANSPEPTIDASE, PUTATIVE-RELATED"/>
    <property type="match status" value="1"/>
</dbReference>
<name>A0ABY0VBX0_9ACTO</name>
<keyword evidence="13" id="KW-1185">Reference proteome</keyword>
<feature type="domain" description="Glycosyl transferase family 51" evidence="11">
    <location>
        <begin position="79"/>
        <end position="267"/>
    </location>
</feature>
<dbReference type="SUPFAM" id="SSF53955">
    <property type="entry name" value="Lysozyme-like"/>
    <property type="match status" value="1"/>
</dbReference>
<evidence type="ECO:0000256" key="8">
    <source>
        <dbReference type="ARBA" id="ARBA00049902"/>
    </source>
</evidence>
<keyword evidence="6" id="KW-0511">Multifunctional enzyme</keyword>
<dbReference type="GO" id="GO:0004180">
    <property type="term" value="F:carboxypeptidase activity"/>
    <property type="evidence" value="ECO:0007669"/>
    <property type="project" value="UniProtKB-KW"/>
</dbReference>
<dbReference type="RefSeq" id="WP_070725301.1">
    <property type="nucleotide sequence ID" value="NZ_LT629792.1"/>
</dbReference>
<organism evidence="12 13">
    <name type="scientific">Schaalia radingae</name>
    <dbReference type="NCBI Taxonomy" id="131110"/>
    <lineage>
        <taxon>Bacteria</taxon>
        <taxon>Bacillati</taxon>
        <taxon>Actinomycetota</taxon>
        <taxon>Actinomycetes</taxon>
        <taxon>Actinomycetales</taxon>
        <taxon>Actinomycetaceae</taxon>
        <taxon>Schaalia</taxon>
    </lineage>
</organism>
<dbReference type="Pfam" id="PF00905">
    <property type="entry name" value="Transpeptidase"/>
    <property type="match status" value="1"/>
</dbReference>
<evidence type="ECO:0000256" key="4">
    <source>
        <dbReference type="ARBA" id="ARBA00022679"/>
    </source>
</evidence>
<evidence type="ECO:0000256" key="9">
    <source>
        <dbReference type="SAM" id="MobiDB-lite"/>
    </source>
</evidence>